<reference evidence="2 3" key="1">
    <citation type="journal article" date="2021" name="Elife">
        <title>Chloroplast acquisition without the gene transfer in kleptoplastic sea slugs, Plakobranchus ocellatus.</title>
        <authorList>
            <person name="Maeda T."/>
            <person name="Takahashi S."/>
            <person name="Yoshida T."/>
            <person name="Shimamura S."/>
            <person name="Takaki Y."/>
            <person name="Nagai Y."/>
            <person name="Toyoda A."/>
            <person name="Suzuki Y."/>
            <person name="Arimoto A."/>
            <person name="Ishii H."/>
            <person name="Satoh N."/>
            <person name="Nishiyama T."/>
            <person name="Hasebe M."/>
            <person name="Maruyama T."/>
            <person name="Minagawa J."/>
            <person name="Obokata J."/>
            <person name="Shigenobu S."/>
        </authorList>
    </citation>
    <scope>NUCLEOTIDE SEQUENCE [LARGE SCALE GENOMIC DNA]</scope>
</reference>
<protein>
    <submittedName>
        <fullName evidence="2">Uncharacterized protein</fullName>
    </submittedName>
</protein>
<feature type="transmembrane region" description="Helical" evidence="1">
    <location>
        <begin position="79"/>
        <end position="102"/>
    </location>
</feature>
<proteinExistence type="predicted"/>
<comment type="caution">
    <text evidence="2">The sequence shown here is derived from an EMBL/GenBank/DDBJ whole genome shotgun (WGS) entry which is preliminary data.</text>
</comment>
<evidence type="ECO:0000313" key="2">
    <source>
        <dbReference type="EMBL" id="GFO13414.1"/>
    </source>
</evidence>
<evidence type="ECO:0000256" key="1">
    <source>
        <dbReference type="SAM" id="Phobius"/>
    </source>
</evidence>
<feature type="transmembrane region" description="Helical" evidence="1">
    <location>
        <begin position="5"/>
        <end position="26"/>
    </location>
</feature>
<organism evidence="2 3">
    <name type="scientific">Plakobranchus ocellatus</name>
    <dbReference type="NCBI Taxonomy" id="259542"/>
    <lineage>
        <taxon>Eukaryota</taxon>
        <taxon>Metazoa</taxon>
        <taxon>Spiralia</taxon>
        <taxon>Lophotrochozoa</taxon>
        <taxon>Mollusca</taxon>
        <taxon>Gastropoda</taxon>
        <taxon>Heterobranchia</taxon>
        <taxon>Euthyneura</taxon>
        <taxon>Panpulmonata</taxon>
        <taxon>Sacoglossa</taxon>
        <taxon>Placobranchoidea</taxon>
        <taxon>Plakobranchidae</taxon>
        <taxon>Plakobranchus</taxon>
    </lineage>
</organism>
<feature type="transmembrane region" description="Helical" evidence="1">
    <location>
        <begin position="46"/>
        <end position="67"/>
    </location>
</feature>
<dbReference type="EMBL" id="BLXT01004491">
    <property type="protein sequence ID" value="GFO13414.1"/>
    <property type="molecule type" value="Genomic_DNA"/>
</dbReference>
<dbReference type="AlphaFoldDB" id="A0AAV4B083"/>
<keyword evidence="1" id="KW-1133">Transmembrane helix</keyword>
<keyword evidence="1" id="KW-0472">Membrane</keyword>
<keyword evidence="1" id="KW-0812">Transmembrane</keyword>
<gene>
    <name evidence="2" type="ORF">PoB_003991900</name>
</gene>
<name>A0AAV4B083_9GAST</name>
<accession>A0AAV4B083</accession>
<dbReference type="Proteomes" id="UP000735302">
    <property type="component" value="Unassembled WGS sequence"/>
</dbReference>
<keyword evidence="3" id="KW-1185">Reference proteome</keyword>
<evidence type="ECO:0000313" key="3">
    <source>
        <dbReference type="Proteomes" id="UP000735302"/>
    </source>
</evidence>
<feature type="transmembrane region" description="Helical" evidence="1">
    <location>
        <begin position="114"/>
        <end position="133"/>
    </location>
</feature>
<sequence>MAVKVITLVAIGALGVGNLLHFFGVLTPEWDRNYCAHNDCKSNTNVFGGFGALVGIAALAMAVLIFAKGLTNKSDTKSLRIISLMAAIASFVLIVICVIIYAEKGHGDHYTLDLSLTIAGALLILLGGCIAMADNLDSA</sequence>